<feature type="compositionally biased region" description="Basic and acidic residues" evidence="1">
    <location>
        <begin position="60"/>
        <end position="69"/>
    </location>
</feature>
<feature type="compositionally biased region" description="Polar residues" evidence="1">
    <location>
        <begin position="1"/>
        <end position="45"/>
    </location>
</feature>
<reference evidence="2" key="1">
    <citation type="submission" date="2019-06" db="EMBL/GenBank/DDBJ databases">
        <authorList>
            <person name="Zheng W."/>
        </authorList>
    </citation>
    <scope>NUCLEOTIDE SEQUENCE</scope>
    <source>
        <strain evidence="2">QDHG01</strain>
    </source>
</reference>
<dbReference type="EMBL" id="RRYP01009969">
    <property type="protein sequence ID" value="TNV78709.1"/>
    <property type="molecule type" value="Genomic_DNA"/>
</dbReference>
<protein>
    <submittedName>
        <fullName evidence="2">Uncharacterized protein</fullName>
    </submittedName>
</protein>
<keyword evidence="3" id="KW-1185">Reference proteome</keyword>
<gene>
    <name evidence="2" type="ORF">FGO68_gene2281</name>
</gene>
<feature type="region of interest" description="Disordered" evidence="1">
    <location>
        <begin position="1"/>
        <end position="76"/>
    </location>
</feature>
<evidence type="ECO:0000313" key="3">
    <source>
        <dbReference type="Proteomes" id="UP000785679"/>
    </source>
</evidence>
<comment type="caution">
    <text evidence="2">The sequence shown here is derived from an EMBL/GenBank/DDBJ whole genome shotgun (WGS) entry which is preliminary data.</text>
</comment>
<accession>A0A8J8T1H8</accession>
<evidence type="ECO:0000313" key="2">
    <source>
        <dbReference type="EMBL" id="TNV78709.1"/>
    </source>
</evidence>
<evidence type="ECO:0000256" key="1">
    <source>
        <dbReference type="SAM" id="MobiDB-lite"/>
    </source>
</evidence>
<proteinExistence type="predicted"/>
<name>A0A8J8T1H8_HALGN</name>
<sequence>MGIQQVRSEYPSQFGQPSQPRLTLSSGETCTIDSNSSAQIRNSDPNHIPDIEIDQEENKEEVRLKDNKQKQYQIME</sequence>
<dbReference type="AlphaFoldDB" id="A0A8J8T1H8"/>
<dbReference type="Proteomes" id="UP000785679">
    <property type="component" value="Unassembled WGS sequence"/>
</dbReference>
<organism evidence="2 3">
    <name type="scientific">Halteria grandinella</name>
    <dbReference type="NCBI Taxonomy" id="5974"/>
    <lineage>
        <taxon>Eukaryota</taxon>
        <taxon>Sar</taxon>
        <taxon>Alveolata</taxon>
        <taxon>Ciliophora</taxon>
        <taxon>Intramacronucleata</taxon>
        <taxon>Spirotrichea</taxon>
        <taxon>Stichotrichia</taxon>
        <taxon>Sporadotrichida</taxon>
        <taxon>Halteriidae</taxon>
        <taxon>Halteria</taxon>
    </lineage>
</organism>